<comment type="subcellular location">
    <subcellularLocation>
        <location evidence="1">Cell membrane</location>
        <topology evidence="1">Peripheral membrane protein</topology>
    </subcellularLocation>
</comment>
<dbReference type="InterPro" id="IPR038729">
    <property type="entry name" value="Rad50/SbcC_AAA"/>
</dbReference>
<keyword evidence="10" id="KW-1185">Reference proteome</keyword>
<organism evidence="9 10">
    <name type="scientific">Chitinophaga ginsengisegetis</name>
    <dbReference type="NCBI Taxonomy" id="393003"/>
    <lineage>
        <taxon>Bacteria</taxon>
        <taxon>Pseudomonadati</taxon>
        <taxon>Bacteroidota</taxon>
        <taxon>Chitinophagia</taxon>
        <taxon>Chitinophagales</taxon>
        <taxon>Chitinophagaceae</taxon>
        <taxon>Chitinophaga</taxon>
    </lineage>
</organism>
<dbReference type="GO" id="GO:0006826">
    <property type="term" value="P:iron ion transport"/>
    <property type="evidence" value="ECO:0007669"/>
    <property type="project" value="UniProtKB-KW"/>
</dbReference>
<evidence type="ECO:0000313" key="10">
    <source>
        <dbReference type="Proteomes" id="UP000190166"/>
    </source>
</evidence>
<keyword evidence="4" id="KW-0410">Iron transport</keyword>
<evidence type="ECO:0000256" key="3">
    <source>
        <dbReference type="ARBA" id="ARBA00022475"/>
    </source>
</evidence>
<name>A0A1T5P9G6_9BACT</name>
<reference evidence="9 10" key="1">
    <citation type="submission" date="2017-02" db="EMBL/GenBank/DDBJ databases">
        <authorList>
            <person name="Peterson S.W."/>
        </authorList>
    </citation>
    <scope>NUCLEOTIDE SEQUENCE [LARGE SCALE GENOMIC DNA]</scope>
    <source>
        <strain evidence="9 10">DSM 18108</strain>
    </source>
</reference>
<dbReference type="GO" id="GO:0006302">
    <property type="term" value="P:double-strand break repair"/>
    <property type="evidence" value="ECO:0007669"/>
    <property type="project" value="InterPro"/>
</dbReference>
<dbReference type="Pfam" id="PF13476">
    <property type="entry name" value="AAA_23"/>
    <property type="match status" value="1"/>
</dbReference>
<gene>
    <name evidence="9" type="ORF">SAMN05660461_5247</name>
</gene>
<feature type="domain" description="AAA+ ATPase" evidence="8">
    <location>
        <begin position="39"/>
        <end position="215"/>
    </location>
</feature>
<evidence type="ECO:0000256" key="5">
    <source>
        <dbReference type="ARBA" id="ARBA00023004"/>
    </source>
</evidence>
<keyword evidence="7" id="KW-0472">Membrane</keyword>
<evidence type="ECO:0000259" key="8">
    <source>
        <dbReference type="SMART" id="SM00382"/>
    </source>
</evidence>
<dbReference type="Gene3D" id="3.40.50.300">
    <property type="entry name" value="P-loop containing nucleotide triphosphate hydrolases"/>
    <property type="match status" value="2"/>
</dbReference>
<dbReference type="STRING" id="393003.SAMN05660461_5247"/>
<sequence>MLTQRGLTAITLNREKITAPGEYPFNIPALKNLSTLQLHPKVTYLSGENGMGKSTLIEAIAVACGFNPEGGSLNFTFSTRASHSVLHQYIRVARAAVRAKNGFFLRGESFFNVGTNIEELDKEGIGPRVIDSYGGVSLHEQSHGEAFWSLLVHRFSGNGLYILDEPEAALSPTRQMAMLSRMHQLIGQQSQFIIATHSPIVMAYPDSIIYQLTENGIKKTSYTETENYKVSHRFINDYKNMVKILLEDV</sequence>
<evidence type="ECO:0000256" key="7">
    <source>
        <dbReference type="ARBA" id="ARBA00023136"/>
    </source>
</evidence>
<dbReference type="GO" id="GO:0005524">
    <property type="term" value="F:ATP binding"/>
    <property type="evidence" value="ECO:0007669"/>
    <property type="project" value="InterPro"/>
</dbReference>
<evidence type="ECO:0000256" key="6">
    <source>
        <dbReference type="ARBA" id="ARBA00023065"/>
    </source>
</evidence>
<dbReference type="GO" id="GO:0005886">
    <property type="term" value="C:plasma membrane"/>
    <property type="evidence" value="ECO:0007669"/>
    <property type="project" value="UniProtKB-SubCell"/>
</dbReference>
<dbReference type="InterPro" id="IPR051535">
    <property type="entry name" value="Siderophore_ABC-ATPase"/>
</dbReference>
<dbReference type="RefSeq" id="WP_079472531.1">
    <property type="nucleotide sequence ID" value="NZ_FUZZ01000005.1"/>
</dbReference>
<dbReference type="PANTHER" id="PTHR42771">
    <property type="entry name" value="IRON(3+)-HYDROXAMATE IMPORT ATP-BINDING PROTEIN FHUC"/>
    <property type="match status" value="1"/>
</dbReference>
<accession>A0A1T5P9G6</accession>
<dbReference type="InterPro" id="IPR003593">
    <property type="entry name" value="AAA+_ATPase"/>
</dbReference>
<evidence type="ECO:0000256" key="4">
    <source>
        <dbReference type="ARBA" id="ARBA00022496"/>
    </source>
</evidence>
<proteinExistence type="predicted"/>
<keyword evidence="3" id="KW-1003">Cell membrane</keyword>
<dbReference type="Pfam" id="PF13304">
    <property type="entry name" value="AAA_21"/>
    <property type="match status" value="1"/>
</dbReference>
<dbReference type="SMART" id="SM00382">
    <property type="entry name" value="AAA"/>
    <property type="match status" value="1"/>
</dbReference>
<dbReference type="Proteomes" id="UP000190166">
    <property type="component" value="Unassembled WGS sequence"/>
</dbReference>
<evidence type="ECO:0000256" key="2">
    <source>
        <dbReference type="ARBA" id="ARBA00022448"/>
    </source>
</evidence>
<protein>
    <submittedName>
        <fullName evidence="9">Predicted ATPase</fullName>
    </submittedName>
</protein>
<dbReference type="InterPro" id="IPR003959">
    <property type="entry name" value="ATPase_AAA_core"/>
</dbReference>
<dbReference type="SUPFAM" id="SSF52540">
    <property type="entry name" value="P-loop containing nucleoside triphosphate hydrolases"/>
    <property type="match status" value="1"/>
</dbReference>
<keyword evidence="2" id="KW-0813">Transport</keyword>
<keyword evidence="5" id="KW-0408">Iron</keyword>
<dbReference type="InterPro" id="IPR027417">
    <property type="entry name" value="P-loop_NTPase"/>
</dbReference>
<dbReference type="GO" id="GO:0016887">
    <property type="term" value="F:ATP hydrolysis activity"/>
    <property type="evidence" value="ECO:0007669"/>
    <property type="project" value="InterPro"/>
</dbReference>
<dbReference type="AlphaFoldDB" id="A0A1T5P9G6"/>
<evidence type="ECO:0000313" key="9">
    <source>
        <dbReference type="EMBL" id="SKD09361.1"/>
    </source>
</evidence>
<keyword evidence="6" id="KW-0406">Ion transport</keyword>
<dbReference type="PANTHER" id="PTHR42771:SF2">
    <property type="entry name" value="IRON(3+)-HYDROXAMATE IMPORT ATP-BINDING PROTEIN FHUC"/>
    <property type="match status" value="1"/>
</dbReference>
<dbReference type="EMBL" id="FUZZ01000005">
    <property type="protein sequence ID" value="SKD09361.1"/>
    <property type="molecule type" value="Genomic_DNA"/>
</dbReference>
<evidence type="ECO:0000256" key="1">
    <source>
        <dbReference type="ARBA" id="ARBA00004202"/>
    </source>
</evidence>